<keyword evidence="2" id="KW-0238">DNA-binding</keyword>
<dbReference type="PANTHER" id="PTHR44688">
    <property type="entry name" value="DNA-BINDING TRANSCRIPTIONAL ACTIVATOR DEVR_DOSR"/>
    <property type="match status" value="1"/>
</dbReference>
<dbReference type="PRINTS" id="PR00038">
    <property type="entry name" value="HTHLUXR"/>
</dbReference>
<reference evidence="6" key="1">
    <citation type="journal article" date="2019" name="Int. J. Syst. Evol. Microbiol.">
        <title>The Global Catalogue of Microorganisms (GCM) 10K type strain sequencing project: providing services to taxonomists for standard genome sequencing and annotation.</title>
        <authorList>
            <consortium name="The Broad Institute Genomics Platform"/>
            <consortium name="The Broad Institute Genome Sequencing Center for Infectious Disease"/>
            <person name="Wu L."/>
            <person name="Ma J."/>
        </authorList>
    </citation>
    <scope>NUCLEOTIDE SEQUENCE [LARGE SCALE GENOMIC DNA]</scope>
    <source>
        <strain evidence="6">JCM 17923</strain>
    </source>
</reference>
<dbReference type="SUPFAM" id="SSF46894">
    <property type="entry name" value="C-terminal effector domain of the bipartite response regulators"/>
    <property type="match status" value="1"/>
</dbReference>
<keyword evidence="6" id="KW-1185">Reference proteome</keyword>
<sequence length="117" mass="13214">MLKDATAEQLIQALEDILQKGYHFTDQTSLALVHGIQHPTRKVLTSLPDQLKMTERQKQILELICAGHTAASIAKQLFISRRTVEGHWRKLFEKTGTHNVVGLVSFATQKDLLKRPS</sequence>
<dbReference type="InterPro" id="IPR036388">
    <property type="entry name" value="WH-like_DNA-bd_sf"/>
</dbReference>
<comment type="caution">
    <text evidence="5">The sequence shown here is derived from an EMBL/GenBank/DDBJ whole genome shotgun (WGS) entry which is preliminary data.</text>
</comment>
<dbReference type="SMART" id="SM00421">
    <property type="entry name" value="HTH_LUXR"/>
    <property type="match status" value="1"/>
</dbReference>
<dbReference type="Gene3D" id="1.10.10.10">
    <property type="entry name" value="Winged helix-like DNA-binding domain superfamily/Winged helix DNA-binding domain"/>
    <property type="match status" value="1"/>
</dbReference>
<dbReference type="Pfam" id="PF00196">
    <property type="entry name" value="GerE"/>
    <property type="match status" value="1"/>
</dbReference>
<dbReference type="Proteomes" id="UP001501153">
    <property type="component" value="Unassembled WGS sequence"/>
</dbReference>
<name>A0ABP8IN56_9BACT</name>
<feature type="domain" description="HTH luxR-type" evidence="4">
    <location>
        <begin position="46"/>
        <end position="111"/>
    </location>
</feature>
<dbReference type="InterPro" id="IPR000792">
    <property type="entry name" value="Tscrpt_reg_LuxR_C"/>
</dbReference>
<organism evidence="5 6">
    <name type="scientific">Hymenobacter saemangeumensis</name>
    <dbReference type="NCBI Taxonomy" id="1084522"/>
    <lineage>
        <taxon>Bacteria</taxon>
        <taxon>Pseudomonadati</taxon>
        <taxon>Bacteroidota</taxon>
        <taxon>Cytophagia</taxon>
        <taxon>Cytophagales</taxon>
        <taxon>Hymenobacteraceae</taxon>
        <taxon>Hymenobacter</taxon>
    </lineage>
</organism>
<dbReference type="PANTHER" id="PTHR44688:SF16">
    <property type="entry name" value="DNA-BINDING TRANSCRIPTIONAL ACTIVATOR DEVR_DOSR"/>
    <property type="match status" value="1"/>
</dbReference>
<gene>
    <name evidence="5" type="ORF">GCM10023185_33100</name>
</gene>
<dbReference type="PROSITE" id="PS50043">
    <property type="entry name" value="HTH_LUXR_2"/>
    <property type="match status" value="1"/>
</dbReference>
<accession>A0ABP8IN56</accession>
<protein>
    <recommendedName>
        <fullName evidence="4">HTH luxR-type domain-containing protein</fullName>
    </recommendedName>
</protein>
<dbReference type="EMBL" id="BAABGZ010000070">
    <property type="protein sequence ID" value="GAA4363986.1"/>
    <property type="molecule type" value="Genomic_DNA"/>
</dbReference>
<keyword evidence="3" id="KW-0804">Transcription</keyword>
<evidence type="ECO:0000259" key="4">
    <source>
        <dbReference type="PROSITE" id="PS50043"/>
    </source>
</evidence>
<evidence type="ECO:0000256" key="3">
    <source>
        <dbReference type="ARBA" id="ARBA00023163"/>
    </source>
</evidence>
<evidence type="ECO:0000313" key="6">
    <source>
        <dbReference type="Proteomes" id="UP001501153"/>
    </source>
</evidence>
<dbReference type="InterPro" id="IPR016032">
    <property type="entry name" value="Sig_transdc_resp-reg_C-effctor"/>
</dbReference>
<proteinExistence type="predicted"/>
<keyword evidence="1" id="KW-0805">Transcription regulation</keyword>
<evidence type="ECO:0000256" key="1">
    <source>
        <dbReference type="ARBA" id="ARBA00023015"/>
    </source>
</evidence>
<evidence type="ECO:0000313" key="5">
    <source>
        <dbReference type="EMBL" id="GAA4363986.1"/>
    </source>
</evidence>
<evidence type="ECO:0000256" key="2">
    <source>
        <dbReference type="ARBA" id="ARBA00023125"/>
    </source>
</evidence>
<dbReference type="RefSeq" id="WP_345237219.1">
    <property type="nucleotide sequence ID" value="NZ_BAABGZ010000070.1"/>
</dbReference>
<dbReference type="CDD" id="cd06170">
    <property type="entry name" value="LuxR_C_like"/>
    <property type="match status" value="1"/>
</dbReference>